<sequence length="49" mass="5600">MPVLVSSVSRKDGCNCKEKLSKRVPCSLLSFVFKPRDSSLFCLQIQYNF</sequence>
<name>F0WWW2_9STRA</name>
<dbReference type="HOGENOM" id="CLU_3145598_0_0_1"/>
<reference evidence="1" key="1">
    <citation type="journal article" date="2011" name="PLoS Biol.">
        <title>Gene gain and loss during evolution of obligate parasitism in the white rust pathogen of Arabidopsis thaliana.</title>
        <authorList>
            <person name="Kemen E."/>
            <person name="Gardiner A."/>
            <person name="Schultz-Larsen T."/>
            <person name="Kemen A.C."/>
            <person name="Balmuth A.L."/>
            <person name="Robert-Seilaniantz A."/>
            <person name="Bailey K."/>
            <person name="Holub E."/>
            <person name="Studholme D.J."/>
            <person name="Maclean D."/>
            <person name="Jones J.D."/>
        </authorList>
    </citation>
    <scope>NUCLEOTIDE SEQUENCE</scope>
</reference>
<dbReference type="AlphaFoldDB" id="F0WWW2"/>
<dbReference type="EMBL" id="FR824379">
    <property type="protein sequence ID" value="CCA25947.1"/>
    <property type="molecule type" value="Genomic_DNA"/>
</dbReference>
<gene>
    <name evidence="1" type="primary">AlNc14C334G10723</name>
    <name evidence="1" type="ORF">ALNC14_120910</name>
</gene>
<evidence type="ECO:0000313" key="1">
    <source>
        <dbReference type="EMBL" id="CCA25947.1"/>
    </source>
</evidence>
<accession>F0WWW2</accession>
<organism evidence="1">
    <name type="scientific">Albugo laibachii Nc14</name>
    <dbReference type="NCBI Taxonomy" id="890382"/>
    <lineage>
        <taxon>Eukaryota</taxon>
        <taxon>Sar</taxon>
        <taxon>Stramenopiles</taxon>
        <taxon>Oomycota</taxon>
        <taxon>Peronosporomycetes</taxon>
        <taxon>Albuginales</taxon>
        <taxon>Albuginaceae</taxon>
        <taxon>Albugo</taxon>
    </lineage>
</organism>
<reference evidence="1" key="2">
    <citation type="submission" date="2011-02" db="EMBL/GenBank/DDBJ databases">
        <authorList>
            <person name="MacLean D."/>
        </authorList>
    </citation>
    <scope>NUCLEOTIDE SEQUENCE</scope>
</reference>
<protein>
    <submittedName>
        <fullName evidence="1">AlNc14C334G10723 protein</fullName>
    </submittedName>
</protein>
<proteinExistence type="predicted"/>